<dbReference type="AlphaFoldDB" id="A0AAD6SPM0"/>
<keyword evidence="2" id="KW-1185">Reference proteome</keyword>
<proteinExistence type="predicted"/>
<name>A0AAD6SPM0_9AGAR</name>
<evidence type="ECO:0000313" key="2">
    <source>
        <dbReference type="Proteomes" id="UP001218188"/>
    </source>
</evidence>
<dbReference type="Proteomes" id="UP001218188">
    <property type="component" value="Unassembled WGS sequence"/>
</dbReference>
<protein>
    <submittedName>
        <fullName evidence="1">Uncharacterized protein</fullName>
    </submittedName>
</protein>
<comment type="caution">
    <text evidence="1">The sequence shown here is derived from an EMBL/GenBank/DDBJ whole genome shotgun (WGS) entry which is preliminary data.</text>
</comment>
<organism evidence="1 2">
    <name type="scientific">Mycena alexandri</name>
    <dbReference type="NCBI Taxonomy" id="1745969"/>
    <lineage>
        <taxon>Eukaryota</taxon>
        <taxon>Fungi</taxon>
        <taxon>Dikarya</taxon>
        <taxon>Basidiomycota</taxon>
        <taxon>Agaricomycotina</taxon>
        <taxon>Agaricomycetes</taxon>
        <taxon>Agaricomycetidae</taxon>
        <taxon>Agaricales</taxon>
        <taxon>Marasmiineae</taxon>
        <taxon>Mycenaceae</taxon>
        <taxon>Mycena</taxon>
    </lineage>
</organism>
<accession>A0AAD6SPM0</accession>
<evidence type="ECO:0000313" key="1">
    <source>
        <dbReference type="EMBL" id="KAJ7030243.1"/>
    </source>
</evidence>
<gene>
    <name evidence="1" type="ORF">C8F04DRAFT_1186878</name>
</gene>
<reference evidence="1" key="1">
    <citation type="submission" date="2023-03" db="EMBL/GenBank/DDBJ databases">
        <title>Massive genome expansion in bonnet fungi (Mycena s.s.) driven by repeated elements and novel gene families across ecological guilds.</title>
        <authorList>
            <consortium name="Lawrence Berkeley National Laboratory"/>
            <person name="Harder C.B."/>
            <person name="Miyauchi S."/>
            <person name="Viragh M."/>
            <person name="Kuo A."/>
            <person name="Thoen E."/>
            <person name="Andreopoulos B."/>
            <person name="Lu D."/>
            <person name="Skrede I."/>
            <person name="Drula E."/>
            <person name="Henrissat B."/>
            <person name="Morin E."/>
            <person name="Kohler A."/>
            <person name="Barry K."/>
            <person name="LaButti K."/>
            <person name="Morin E."/>
            <person name="Salamov A."/>
            <person name="Lipzen A."/>
            <person name="Mereny Z."/>
            <person name="Hegedus B."/>
            <person name="Baldrian P."/>
            <person name="Stursova M."/>
            <person name="Weitz H."/>
            <person name="Taylor A."/>
            <person name="Grigoriev I.V."/>
            <person name="Nagy L.G."/>
            <person name="Martin F."/>
            <person name="Kauserud H."/>
        </authorList>
    </citation>
    <scope>NUCLEOTIDE SEQUENCE</scope>
    <source>
        <strain evidence="1">CBHHK200</strain>
    </source>
</reference>
<dbReference type="EMBL" id="JARJCM010000092">
    <property type="protein sequence ID" value="KAJ7030243.1"/>
    <property type="molecule type" value="Genomic_DNA"/>
</dbReference>
<sequence length="404" mass="46003">MCFHRLPAGIADEIFCDALPTPDDPKRLDDVTAFLIRRQEFARVCRAWRLRLNSMHWIWAIVWTYRFLPASVVSFCVAQTNDRCFTLLVDAHFYNFVPVRRKPRTRVNCNTLSMFQQMLTSMLTPHFSRVWELHLSCESYEQWATLSMDLLALDGGKVERLDIAIAHCDSDKELFYPPNNWTAVRKVKTTTVPLGWGGKSLYRNVTTLSLLQPFGYYVRPSQLLDLLWAAPSLRVLEVVKMEFRRDDRSPARVAIPFLTYFNFSLKGHLECTSLLSNLDLPALCRLRLKVLWGDLGQDVVAACAFLASVAHLELEDDDTSRFFLKAYRTTFALRSCNNSRAQTIGDGTSRVRGDTDAAGDKVSHDTSIEMNSGDEFCAWKWYFTGLSANKTSGVGPRGKLIKGL</sequence>